<dbReference type="Pfam" id="PF02086">
    <property type="entry name" value="MethyltransfD12"/>
    <property type="match status" value="1"/>
</dbReference>
<dbReference type="GO" id="GO:0006298">
    <property type="term" value="P:mismatch repair"/>
    <property type="evidence" value="ECO:0007669"/>
    <property type="project" value="TreeGrafter"/>
</dbReference>
<dbReference type="PANTHER" id="PTHR30481">
    <property type="entry name" value="DNA ADENINE METHYLASE"/>
    <property type="match status" value="1"/>
</dbReference>
<dbReference type="PRINTS" id="PR00505">
    <property type="entry name" value="D12N6MTFRASE"/>
</dbReference>
<organism evidence="4 5">
    <name type="scientific">Hungatella hathewayi</name>
    <dbReference type="NCBI Taxonomy" id="154046"/>
    <lineage>
        <taxon>Bacteria</taxon>
        <taxon>Bacillati</taxon>
        <taxon>Bacillota</taxon>
        <taxon>Clostridia</taxon>
        <taxon>Lachnospirales</taxon>
        <taxon>Lachnospiraceae</taxon>
        <taxon>Hungatella</taxon>
    </lineage>
</organism>
<comment type="caution">
    <text evidence="4">The sequence shown here is derived from an EMBL/GenBank/DDBJ whole genome shotgun (WGS) entry which is preliminary data.</text>
</comment>
<dbReference type="GO" id="GO:0043565">
    <property type="term" value="F:sequence-specific DNA binding"/>
    <property type="evidence" value="ECO:0007669"/>
    <property type="project" value="TreeGrafter"/>
</dbReference>
<dbReference type="GO" id="GO:0009007">
    <property type="term" value="F:site-specific DNA-methyltransferase (adenine-specific) activity"/>
    <property type="evidence" value="ECO:0007669"/>
    <property type="project" value="UniProtKB-EC"/>
</dbReference>
<sequence length="271" mass="31491">MKAIMKYPGSKWSIADWIISYFPQHHSYIEPFFGSGAVLFNKPRSNIETVNDLDGNVVNLFEWIRKDPERLAREIYYTPYARQVYDSAFESVPEDSFGRAVNFYIRLNMGHGFRTNGEKVGWKNDVQGRERAYAAKDWCNLPEKIMAAAERLRGVQIENMPAVELIKRFNHSNVLIYADPPYVLSARHGKQYRYEMDNGAQTELLEVLHAHKGPVLISGYDSELYNDSLHDWYRVETDCYSQIASKKREVLWMNFAPAGQMSIKDFLEVRP</sequence>
<evidence type="ECO:0000313" key="4">
    <source>
        <dbReference type="EMBL" id="MUB64980.1"/>
    </source>
</evidence>
<dbReference type="SUPFAM" id="SSF53335">
    <property type="entry name" value="S-adenosyl-L-methionine-dependent methyltransferases"/>
    <property type="match status" value="1"/>
</dbReference>
<dbReference type="InterPro" id="IPR012327">
    <property type="entry name" value="MeTrfase_D12"/>
</dbReference>
<dbReference type="GO" id="GO:0032259">
    <property type="term" value="P:methylation"/>
    <property type="evidence" value="ECO:0007669"/>
    <property type="project" value="UniProtKB-KW"/>
</dbReference>
<dbReference type="Proteomes" id="UP000434223">
    <property type="component" value="Unassembled WGS sequence"/>
</dbReference>
<keyword evidence="3" id="KW-0949">S-adenosyl-L-methionine</keyword>
<evidence type="ECO:0000256" key="3">
    <source>
        <dbReference type="ARBA" id="ARBA00022691"/>
    </source>
</evidence>
<dbReference type="GO" id="GO:1904047">
    <property type="term" value="F:S-adenosyl-L-methionine binding"/>
    <property type="evidence" value="ECO:0007669"/>
    <property type="project" value="TreeGrafter"/>
</dbReference>
<dbReference type="PANTHER" id="PTHR30481:SF4">
    <property type="entry name" value="SITE-SPECIFIC DNA-METHYLTRANSFERASE (ADENINE-SPECIFIC)"/>
    <property type="match status" value="1"/>
</dbReference>
<dbReference type="GO" id="GO:0009307">
    <property type="term" value="P:DNA restriction-modification system"/>
    <property type="evidence" value="ECO:0007669"/>
    <property type="project" value="InterPro"/>
</dbReference>
<dbReference type="InterPro" id="IPR029063">
    <property type="entry name" value="SAM-dependent_MTases_sf"/>
</dbReference>
<protein>
    <submittedName>
        <fullName evidence="4">DNA adenine methylase</fullName>
    </submittedName>
</protein>
<accession>A0A174WGT9</accession>
<keyword evidence="1 4" id="KW-0489">Methyltransferase</keyword>
<evidence type="ECO:0000313" key="5">
    <source>
        <dbReference type="Proteomes" id="UP000434223"/>
    </source>
</evidence>
<dbReference type="OrthoDB" id="9805629at2"/>
<dbReference type="PIRSF" id="PIRSF000398">
    <property type="entry name" value="M_m6A_EcoRV"/>
    <property type="match status" value="1"/>
</dbReference>
<proteinExistence type="predicted"/>
<keyword evidence="2" id="KW-0808">Transferase</keyword>
<evidence type="ECO:0000256" key="1">
    <source>
        <dbReference type="ARBA" id="ARBA00022603"/>
    </source>
</evidence>
<gene>
    <name evidence="4" type="ORF">GNE07_18290</name>
</gene>
<evidence type="ECO:0000256" key="2">
    <source>
        <dbReference type="ARBA" id="ARBA00022679"/>
    </source>
</evidence>
<dbReference type="AlphaFoldDB" id="A0A174WGT9"/>
<dbReference type="Gene3D" id="3.40.50.150">
    <property type="entry name" value="Vaccinia Virus protein VP39"/>
    <property type="match status" value="2"/>
</dbReference>
<name>A0A174WGT9_9FIRM</name>
<dbReference type="InterPro" id="IPR012263">
    <property type="entry name" value="M_m6A_EcoRV"/>
</dbReference>
<dbReference type="EMBL" id="WNME01000012">
    <property type="protein sequence ID" value="MUB64980.1"/>
    <property type="molecule type" value="Genomic_DNA"/>
</dbReference>
<reference evidence="4 5" key="1">
    <citation type="submission" date="2019-09" db="EMBL/GenBank/DDBJ databases">
        <title>Draft genome sequencing of Hungatella hathewayi 123Y-2.</title>
        <authorList>
            <person name="Lv Q."/>
            <person name="Li S."/>
        </authorList>
    </citation>
    <scope>NUCLEOTIDE SEQUENCE [LARGE SCALE GENOMIC DNA]</scope>
    <source>
        <strain evidence="4 5">123Y-2</strain>
    </source>
</reference>